<dbReference type="InterPro" id="IPR025668">
    <property type="entry name" value="Tnp_DDE_dom"/>
</dbReference>
<comment type="caution">
    <text evidence="2">The sequence shown here is derived from an EMBL/GenBank/DDBJ whole genome shotgun (WGS) entry which is preliminary data.</text>
</comment>
<dbReference type="Proteomes" id="UP000006402">
    <property type="component" value="Unassembled WGS sequence"/>
</dbReference>
<accession>A0AAV3GSX5</accession>
<protein>
    <recommendedName>
        <fullName evidence="1">Transposase DDE domain-containing protein</fullName>
    </recommendedName>
</protein>
<dbReference type="EMBL" id="AMAH01000195">
    <property type="protein sequence ID" value="EJX49812.1"/>
    <property type="molecule type" value="Genomic_DNA"/>
</dbReference>
<dbReference type="Pfam" id="PF13751">
    <property type="entry name" value="DDE_Tnp_1_6"/>
    <property type="match status" value="1"/>
</dbReference>
<dbReference type="AlphaFoldDB" id="A0AAV3GSX5"/>
<evidence type="ECO:0000313" key="2">
    <source>
        <dbReference type="EMBL" id="EJX49812.1"/>
    </source>
</evidence>
<evidence type="ECO:0000313" key="3">
    <source>
        <dbReference type="Proteomes" id="UP000006402"/>
    </source>
</evidence>
<feature type="domain" description="Transposase DDE" evidence="1">
    <location>
        <begin position="13"/>
        <end position="50"/>
    </location>
</feature>
<evidence type="ECO:0000259" key="1">
    <source>
        <dbReference type="Pfam" id="PF13751"/>
    </source>
</evidence>
<sequence length="57" mass="6921">MKQNIYAIRCTIAKNIKKRKETIERVFTDAKEKHGMRYTKYRGLEKTRCIRCLFLPQ</sequence>
<name>A0AAV3GSX5_ENTFC</name>
<proteinExistence type="predicted"/>
<gene>
    <name evidence="2" type="ORF">HMPREF1378_02512</name>
</gene>
<organism evidence="2 3">
    <name type="scientific">Enterococcus faecium R496</name>
    <dbReference type="NCBI Taxonomy" id="1134836"/>
    <lineage>
        <taxon>Bacteria</taxon>
        <taxon>Bacillati</taxon>
        <taxon>Bacillota</taxon>
        <taxon>Bacilli</taxon>
        <taxon>Lactobacillales</taxon>
        <taxon>Enterococcaceae</taxon>
        <taxon>Enterococcus</taxon>
    </lineage>
</organism>
<reference evidence="2 3" key="1">
    <citation type="submission" date="2012-04" db="EMBL/GenBank/DDBJ databases">
        <authorList>
            <person name="Weinstock G."/>
            <person name="Sodergren E."/>
            <person name="Lobos E.A."/>
            <person name="Fulton L."/>
            <person name="Fulton R."/>
            <person name="Courtney L."/>
            <person name="Fronick C."/>
            <person name="O'Laughlin M."/>
            <person name="Godfrey J."/>
            <person name="Wilson R.M."/>
            <person name="Miner T."/>
            <person name="Farmer C."/>
            <person name="Delehaunty K."/>
            <person name="Cordes M."/>
            <person name="Minx P."/>
            <person name="Tomlinson C."/>
            <person name="Chen J."/>
            <person name="Wollam A."/>
            <person name="Pepin K.H."/>
            <person name="Bhonagiri V."/>
            <person name="Zhang X."/>
            <person name="Suruliraj S."/>
            <person name="Warren W."/>
            <person name="Mitreva M."/>
            <person name="Mardis E.R."/>
            <person name="Wilson R.K."/>
        </authorList>
    </citation>
    <scope>NUCLEOTIDE SEQUENCE [LARGE SCALE GENOMIC DNA]</scope>
    <source>
        <strain evidence="2 3">R496</strain>
    </source>
</reference>